<evidence type="ECO:0000256" key="7">
    <source>
        <dbReference type="SAM" id="Phobius"/>
    </source>
</evidence>
<evidence type="ECO:0000256" key="4">
    <source>
        <dbReference type="ARBA" id="ARBA00022692"/>
    </source>
</evidence>
<dbReference type="EMBL" id="MFZF01000020">
    <property type="protein sequence ID" value="OGK16121.1"/>
    <property type="molecule type" value="Genomic_DNA"/>
</dbReference>
<feature type="transmembrane region" description="Helical" evidence="7">
    <location>
        <begin position="14"/>
        <end position="34"/>
    </location>
</feature>
<evidence type="ECO:0000259" key="8">
    <source>
        <dbReference type="PROSITE" id="PS50850"/>
    </source>
</evidence>
<feature type="transmembrane region" description="Helical" evidence="7">
    <location>
        <begin position="128"/>
        <end position="151"/>
    </location>
</feature>
<feature type="domain" description="Major facilitator superfamily (MFS) profile" evidence="8">
    <location>
        <begin position="38"/>
        <end position="217"/>
    </location>
</feature>
<dbReference type="GO" id="GO:0005886">
    <property type="term" value="C:plasma membrane"/>
    <property type="evidence" value="ECO:0007669"/>
    <property type="project" value="UniProtKB-SubCell"/>
</dbReference>
<dbReference type="InterPro" id="IPR050171">
    <property type="entry name" value="MFS_Transporters"/>
</dbReference>
<feature type="transmembrane region" description="Helical" evidence="7">
    <location>
        <begin position="75"/>
        <end position="92"/>
    </location>
</feature>
<dbReference type="InterPro" id="IPR020846">
    <property type="entry name" value="MFS_dom"/>
</dbReference>
<name>A0A1F7GB27_9BACT</name>
<proteinExistence type="predicted"/>
<reference evidence="9 10" key="1">
    <citation type="journal article" date="2016" name="Nat. Commun.">
        <title>Thousands of microbial genomes shed light on interconnected biogeochemical processes in an aquifer system.</title>
        <authorList>
            <person name="Anantharaman K."/>
            <person name="Brown C.T."/>
            <person name="Hug L.A."/>
            <person name="Sharon I."/>
            <person name="Castelle C.J."/>
            <person name="Probst A.J."/>
            <person name="Thomas B.C."/>
            <person name="Singh A."/>
            <person name="Wilkins M.J."/>
            <person name="Karaoz U."/>
            <person name="Brodie E.L."/>
            <person name="Williams K.H."/>
            <person name="Hubbard S.S."/>
            <person name="Banfield J.F."/>
        </authorList>
    </citation>
    <scope>NUCLEOTIDE SEQUENCE [LARGE SCALE GENOMIC DNA]</scope>
</reference>
<keyword evidence="4 7" id="KW-0812">Transmembrane</keyword>
<dbReference type="Gene3D" id="1.20.1250.20">
    <property type="entry name" value="MFS general substrate transporter like domains"/>
    <property type="match status" value="1"/>
</dbReference>
<organism evidence="9 10">
    <name type="scientific">Candidatus Roizmanbacteria bacterium RIFCSPHIGHO2_01_FULL_39_12b</name>
    <dbReference type="NCBI Taxonomy" id="1802030"/>
    <lineage>
        <taxon>Bacteria</taxon>
        <taxon>Candidatus Roizmaniibacteriota</taxon>
    </lineage>
</organism>
<evidence type="ECO:0000256" key="3">
    <source>
        <dbReference type="ARBA" id="ARBA00022475"/>
    </source>
</evidence>
<dbReference type="Pfam" id="PF07690">
    <property type="entry name" value="MFS_1"/>
    <property type="match status" value="1"/>
</dbReference>
<feature type="transmembrane region" description="Helical" evidence="7">
    <location>
        <begin position="104"/>
        <end position="122"/>
    </location>
</feature>
<evidence type="ECO:0000256" key="1">
    <source>
        <dbReference type="ARBA" id="ARBA00004651"/>
    </source>
</evidence>
<dbReference type="AlphaFoldDB" id="A0A1F7GB27"/>
<keyword evidence="6 7" id="KW-0472">Membrane</keyword>
<dbReference type="PROSITE" id="PS50850">
    <property type="entry name" value="MFS"/>
    <property type="match status" value="1"/>
</dbReference>
<comment type="subcellular location">
    <subcellularLocation>
        <location evidence="1">Cell membrane</location>
        <topology evidence="1">Multi-pass membrane protein</topology>
    </subcellularLocation>
</comment>
<dbReference type="InterPro" id="IPR036259">
    <property type="entry name" value="MFS_trans_sf"/>
</dbReference>
<feature type="transmembrane region" description="Helical" evidence="7">
    <location>
        <begin position="172"/>
        <end position="189"/>
    </location>
</feature>
<feature type="transmembrane region" description="Helical" evidence="7">
    <location>
        <begin position="195"/>
        <end position="212"/>
    </location>
</feature>
<protein>
    <recommendedName>
        <fullName evidence="8">Major facilitator superfamily (MFS) profile domain-containing protein</fullName>
    </recommendedName>
</protein>
<feature type="transmembrane region" description="Helical" evidence="7">
    <location>
        <begin position="41"/>
        <end position="63"/>
    </location>
</feature>
<dbReference type="InterPro" id="IPR011701">
    <property type="entry name" value="MFS"/>
</dbReference>
<dbReference type="PANTHER" id="PTHR23517:SF3">
    <property type="entry name" value="INTEGRAL MEMBRANE TRANSPORT PROTEIN"/>
    <property type="match status" value="1"/>
</dbReference>
<gene>
    <name evidence="9" type="ORF">A2690_01635</name>
</gene>
<keyword evidence="3" id="KW-1003">Cell membrane</keyword>
<dbReference type="PANTHER" id="PTHR23517">
    <property type="entry name" value="RESISTANCE PROTEIN MDTM, PUTATIVE-RELATED-RELATED"/>
    <property type="match status" value="1"/>
</dbReference>
<dbReference type="GO" id="GO:0022857">
    <property type="term" value="F:transmembrane transporter activity"/>
    <property type="evidence" value="ECO:0007669"/>
    <property type="project" value="InterPro"/>
</dbReference>
<evidence type="ECO:0000313" key="10">
    <source>
        <dbReference type="Proteomes" id="UP000178372"/>
    </source>
</evidence>
<sequence length="217" mass="23882">MQKDHSMKLTRRKILPLISFFSFVKIYELYGSIFSKKALRILLITDGLVLISGAMLGPIYAIFVDIVGGDLMDASIAGGIFALVAGLTVLLSGKFSDHVTEPRYIVSLGYAIIGAGFLLYIFVNSVWFLFIVQAVIGFGEAIYSPAFDALYSRHLDENKEATEWGGWEAMKYFTASGGAIIGGIIAKNFGFSPLFIIMSMFCFASAIYIFFLPKKTL</sequence>
<evidence type="ECO:0000256" key="5">
    <source>
        <dbReference type="ARBA" id="ARBA00022989"/>
    </source>
</evidence>
<evidence type="ECO:0000256" key="6">
    <source>
        <dbReference type="ARBA" id="ARBA00023136"/>
    </source>
</evidence>
<evidence type="ECO:0000256" key="2">
    <source>
        <dbReference type="ARBA" id="ARBA00022448"/>
    </source>
</evidence>
<dbReference type="Proteomes" id="UP000178372">
    <property type="component" value="Unassembled WGS sequence"/>
</dbReference>
<accession>A0A1F7GB27</accession>
<evidence type="ECO:0000313" key="9">
    <source>
        <dbReference type="EMBL" id="OGK16121.1"/>
    </source>
</evidence>
<keyword evidence="5 7" id="KW-1133">Transmembrane helix</keyword>
<comment type="caution">
    <text evidence="9">The sequence shown here is derived from an EMBL/GenBank/DDBJ whole genome shotgun (WGS) entry which is preliminary data.</text>
</comment>
<dbReference type="SUPFAM" id="SSF103473">
    <property type="entry name" value="MFS general substrate transporter"/>
    <property type="match status" value="1"/>
</dbReference>
<keyword evidence="2" id="KW-0813">Transport</keyword>